<dbReference type="AlphaFoldDB" id="A0A4R5KGX5"/>
<dbReference type="CDD" id="cd07814">
    <property type="entry name" value="SRPBCC_CalC_Aha1-like"/>
    <property type="match status" value="1"/>
</dbReference>
<accession>A0A4R5KGX5</accession>
<dbReference type="InterPro" id="IPR013538">
    <property type="entry name" value="ASHA1/2-like_C"/>
</dbReference>
<evidence type="ECO:0000256" key="1">
    <source>
        <dbReference type="ARBA" id="ARBA00006817"/>
    </source>
</evidence>
<dbReference type="Pfam" id="PF08327">
    <property type="entry name" value="AHSA1"/>
    <property type="match status" value="1"/>
</dbReference>
<dbReference type="Gene3D" id="3.30.530.20">
    <property type="match status" value="1"/>
</dbReference>
<reference evidence="3 4" key="1">
    <citation type="submission" date="2019-03" db="EMBL/GenBank/DDBJ databases">
        <title>This is whole genome sequence of Paenibacillus sp MS74 strain.</title>
        <authorList>
            <person name="Trinh H.N."/>
        </authorList>
    </citation>
    <scope>NUCLEOTIDE SEQUENCE [LARGE SCALE GENOMIC DNA]</scope>
    <source>
        <strain evidence="3 4">MS74</strain>
    </source>
</reference>
<sequence>MNQSYSTAFTVDQSPEEVFAAINNVRGWWSEEIEGKTDEIGEFKYHYRDIHRCTIQITELVPDKKVVWHIADNYFNFVKDKNEWIDTDIVFEIEKKGGEAEVRFTHVGLSPVDECYEICSDAWGTYIRGSLRDLIATGKGKPNQNEELAIKHGQLPKKE</sequence>
<dbReference type="RefSeq" id="WP_133232233.1">
    <property type="nucleotide sequence ID" value="NZ_SMRT01000012.1"/>
</dbReference>
<gene>
    <name evidence="3" type="ORF">E1757_22265</name>
</gene>
<proteinExistence type="inferred from homology"/>
<feature type="domain" description="Activator of Hsp90 ATPase homologue 1/2-like C-terminal" evidence="2">
    <location>
        <begin position="14"/>
        <end position="134"/>
    </location>
</feature>
<name>A0A4R5KGX5_9BACL</name>
<organism evidence="3 4">
    <name type="scientific">Paenibacillus piri</name>
    <dbReference type="NCBI Taxonomy" id="2547395"/>
    <lineage>
        <taxon>Bacteria</taxon>
        <taxon>Bacillati</taxon>
        <taxon>Bacillota</taxon>
        <taxon>Bacilli</taxon>
        <taxon>Bacillales</taxon>
        <taxon>Paenibacillaceae</taxon>
        <taxon>Paenibacillus</taxon>
    </lineage>
</organism>
<dbReference type="EMBL" id="SMRT01000012">
    <property type="protein sequence ID" value="TDF94689.1"/>
    <property type="molecule type" value="Genomic_DNA"/>
</dbReference>
<keyword evidence="4" id="KW-1185">Reference proteome</keyword>
<comment type="similarity">
    <text evidence="1">Belongs to the AHA1 family.</text>
</comment>
<evidence type="ECO:0000313" key="4">
    <source>
        <dbReference type="Proteomes" id="UP000295636"/>
    </source>
</evidence>
<comment type="caution">
    <text evidence="3">The sequence shown here is derived from an EMBL/GenBank/DDBJ whole genome shotgun (WGS) entry which is preliminary data.</text>
</comment>
<evidence type="ECO:0000259" key="2">
    <source>
        <dbReference type="Pfam" id="PF08327"/>
    </source>
</evidence>
<dbReference type="Proteomes" id="UP000295636">
    <property type="component" value="Unassembled WGS sequence"/>
</dbReference>
<dbReference type="SUPFAM" id="SSF55961">
    <property type="entry name" value="Bet v1-like"/>
    <property type="match status" value="1"/>
</dbReference>
<dbReference type="OrthoDB" id="287565at2"/>
<dbReference type="InterPro" id="IPR023393">
    <property type="entry name" value="START-like_dom_sf"/>
</dbReference>
<protein>
    <submittedName>
        <fullName evidence="3">SRPBCC domain-containing protein</fullName>
    </submittedName>
</protein>
<evidence type="ECO:0000313" key="3">
    <source>
        <dbReference type="EMBL" id="TDF94689.1"/>
    </source>
</evidence>